<keyword evidence="2" id="KW-0614">Plasmid</keyword>
<sequence>MQSSNVVEDDAQVETEAAEPAPAPLIMLETPDDSGVCAVDGWCDR</sequence>
<geneLocation type="plasmid" evidence="2">
    <name>p1</name>
</geneLocation>
<evidence type="ECO:0000256" key="1">
    <source>
        <dbReference type="SAM" id="MobiDB-lite"/>
    </source>
</evidence>
<evidence type="ECO:0000313" key="2">
    <source>
        <dbReference type="EMBL" id="MCM4075963.1"/>
    </source>
</evidence>
<evidence type="ECO:0000313" key="3">
    <source>
        <dbReference type="Proteomes" id="UP001523216"/>
    </source>
</evidence>
<protein>
    <submittedName>
        <fullName evidence="2">Uncharacterized protein</fullName>
    </submittedName>
</protein>
<accession>A0ABT0XRS8</accession>
<proteinExistence type="predicted"/>
<dbReference type="RefSeq" id="WP_251795990.1">
    <property type="nucleotide sequence ID" value="NZ_JAMQOL010000001.1"/>
</dbReference>
<gene>
    <name evidence="2" type="ORF">LXN57_00110</name>
</gene>
<reference evidence="2 3" key="1">
    <citation type="submission" date="2022-06" db="EMBL/GenBank/DDBJ databases">
        <title>Actinoplanes abujensis sp. nov., isolated from Nigerian arid soil.</title>
        <authorList>
            <person name="Ding P."/>
        </authorList>
    </citation>
    <scope>NUCLEOTIDE SEQUENCE [LARGE SCALE GENOMIC DNA]</scope>
    <source>
        <strain evidence="3">TRM88002</strain>
        <plasmid evidence="2">p1</plasmid>
    </source>
</reference>
<dbReference type="Proteomes" id="UP001523216">
    <property type="component" value="Unassembled WGS sequence"/>
</dbReference>
<organism evidence="2 3">
    <name type="scientific">Paractinoplanes hotanensis</name>
    <dbReference type="NCBI Taxonomy" id="2906497"/>
    <lineage>
        <taxon>Bacteria</taxon>
        <taxon>Bacillati</taxon>
        <taxon>Actinomycetota</taxon>
        <taxon>Actinomycetes</taxon>
        <taxon>Micromonosporales</taxon>
        <taxon>Micromonosporaceae</taxon>
        <taxon>Paractinoplanes</taxon>
    </lineage>
</organism>
<dbReference type="EMBL" id="JAMQOL010000001">
    <property type="protein sequence ID" value="MCM4075963.1"/>
    <property type="molecule type" value="Genomic_DNA"/>
</dbReference>
<comment type="caution">
    <text evidence="2">The sequence shown here is derived from an EMBL/GenBank/DDBJ whole genome shotgun (WGS) entry which is preliminary data.</text>
</comment>
<feature type="region of interest" description="Disordered" evidence="1">
    <location>
        <begin position="1"/>
        <end position="31"/>
    </location>
</feature>
<feature type="compositionally biased region" description="Acidic residues" evidence="1">
    <location>
        <begin position="7"/>
        <end position="17"/>
    </location>
</feature>
<name>A0ABT0XRS8_9ACTN</name>
<keyword evidence="3" id="KW-1185">Reference proteome</keyword>